<feature type="transmembrane region" description="Helical" evidence="7">
    <location>
        <begin position="79"/>
        <end position="98"/>
    </location>
</feature>
<evidence type="ECO:0000256" key="7">
    <source>
        <dbReference type="RuleBase" id="RU364131"/>
    </source>
</evidence>
<dbReference type="GO" id="GO:0006811">
    <property type="term" value="P:monoatomic ion transport"/>
    <property type="evidence" value="ECO:0007669"/>
    <property type="project" value="UniProtKB-KW"/>
</dbReference>
<dbReference type="GO" id="GO:0099106">
    <property type="term" value="F:ion channel regulator activity"/>
    <property type="evidence" value="ECO:0007669"/>
    <property type="project" value="InterPro"/>
</dbReference>
<dbReference type="Pfam" id="PF02038">
    <property type="entry name" value="ATP1G1_PLM_MAT8"/>
    <property type="match status" value="1"/>
</dbReference>
<dbReference type="GO" id="GO:0016020">
    <property type="term" value="C:membrane"/>
    <property type="evidence" value="ECO:0007669"/>
    <property type="project" value="UniProtKB-SubCell"/>
</dbReference>
<feature type="transmembrane region" description="Helical" evidence="7">
    <location>
        <begin position="12"/>
        <end position="31"/>
    </location>
</feature>
<sequence length="116" mass="13156">MANNYLDGSSLPFELAVEIAYITVLCTVWDVTEYTPEFVSSVVLKMGHLNFVAMMAVLFTLFVETEANPFVYNYERLRIAGLVFAFLLVIGGFSVLVYHKCTTRRARKVEDDNSEI</sequence>
<dbReference type="PROSITE" id="PS01310">
    <property type="entry name" value="FXYD"/>
    <property type="match status" value="1"/>
</dbReference>
<dbReference type="InterPro" id="IPR047297">
    <property type="entry name" value="FXYD_motif"/>
</dbReference>
<protein>
    <recommendedName>
        <fullName evidence="7">FXYD domain-containing ion transport regulator</fullName>
    </recommendedName>
</protein>
<evidence type="ECO:0000256" key="5">
    <source>
        <dbReference type="ARBA" id="ARBA00023065"/>
    </source>
</evidence>
<comment type="subcellular location">
    <subcellularLocation>
        <location evidence="1">Membrane</location>
        <topology evidence="1">Single-pass membrane protein</topology>
    </subcellularLocation>
</comment>
<dbReference type="AlphaFoldDB" id="A0AAV6PUS5"/>
<accession>A0AAV6PUS5</accession>
<proteinExistence type="inferred from homology"/>
<name>A0AAV6PUS5_SOLSE</name>
<organism evidence="8 9">
    <name type="scientific">Solea senegalensis</name>
    <name type="common">Senegalese sole</name>
    <dbReference type="NCBI Taxonomy" id="28829"/>
    <lineage>
        <taxon>Eukaryota</taxon>
        <taxon>Metazoa</taxon>
        <taxon>Chordata</taxon>
        <taxon>Craniata</taxon>
        <taxon>Vertebrata</taxon>
        <taxon>Euteleostomi</taxon>
        <taxon>Actinopterygii</taxon>
        <taxon>Neopterygii</taxon>
        <taxon>Teleostei</taxon>
        <taxon>Neoteleostei</taxon>
        <taxon>Acanthomorphata</taxon>
        <taxon>Carangaria</taxon>
        <taxon>Pleuronectiformes</taxon>
        <taxon>Pleuronectoidei</taxon>
        <taxon>Soleidae</taxon>
        <taxon>Solea</taxon>
    </lineage>
</organism>
<comment type="caution">
    <text evidence="7">Lacks conserved residue(s) required for the propagation of feature annotation.</text>
</comment>
<comment type="similarity">
    <text evidence="2 7">Belongs to the FXYD family.</text>
</comment>
<keyword evidence="9" id="KW-1185">Reference proteome</keyword>
<dbReference type="EMBL" id="JAGKHQ010000021">
    <property type="protein sequence ID" value="KAG7475389.1"/>
    <property type="molecule type" value="Genomic_DNA"/>
</dbReference>
<dbReference type="GO" id="GO:0043269">
    <property type="term" value="P:regulation of monoatomic ion transport"/>
    <property type="evidence" value="ECO:0007669"/>
    <property type="project" value="InterPro"/>
</dbReference>
<evidence type="ECO:0000256" key="4">
    <source>
        <dbReference type="ARBA" id="ARBA00022692"/>
    </source>
</evidence>
<keyword evidence="7" id="KW-1133">Transmembrane helix</keyword>
<gene>
    <name evidence="8" type="ORF">JOB18_030442</name>
</gene>
<evidence type="ECO:0000256" key="2">
    <source>
        <dbReference type="ARBA" id="ARBA00005948"/>
    </source>
</evidence>
<feature type="transmembrane region" description="Helical" evidence="7">
    <location>
        <begin position="43"/>
        <end position="63"/>
    </location>
</feature>
<dbReference type="Proteomes" id="UP000693946">
    <property type="component" value="Linkage Group LG9"/>
</dbReference>
<keyword evidence="6 7" id="KW-0472">Membrane</keyword>
<evidence type="ECO:0000313" key="9">
    <source>
        <dbReference type="Proteomes" id="UP000693946"/>
    </source>
</evidence>
<comment type="caution">
    <text evidence="8">The sequence shown here is derived from an EMBL/GenBank/DDBJ whole genome shotgun (WGS) entry which is preliminary data.</text>
</comment>
<reference evidence="8 9" key="1">
    <citation type="journal article" date="2021" name="Sci. Rep.">
        <title>Chromosome anchoring in Senegalese sole (Solea senegalensis) reveals sex-associated markers and genome rearrangements in flatfish.</title>
        <authorList>
            <person name="Guerrero-Cozar I."/>
            <person name="Gomez-Garrido J."/>
            <person name="Berbel C."/>
            <person name="Martinez-Blanch J.F."/>
            <person name="Alioto T."/>
            <person name="Claros M.G."/>
            <person name="Gagnaire P.A."/>
            <person name="Manchado M."/>
        </authorList>
    </citation>
    <scope>NUCLEOTIDE SEQUENCE [LARGE SCALE GENOMIC DNA]</scope>
    <source>
        <strain evidence="8">Sse05_10M</strain>
    </source>
</reference>
<evidence type="ECO:0000256" key="6">
    <source>
        <dbReference type="ARBA" id="ARBA00023136"/>
    </source>
</evidence>
<keyword evidence="3 7" id="KW-0813">Transport</keyword>
<keyword evidence="4 7" id="KW-0812">Transmembrane</keyword>
<evidence type="ECO:0000256" key="3">
    <source>
        <dbReference type="ARBA" id="ARBA00022448"/>
    </source>
</evidence>
<keyword evidence="5 7" id="KW-0406">Ion transport</keyword>
<evidence type="ECO:0000256" key="1">
    <source>
        <dbReference type="ARBA" id="ARBA00004167"/>
    </source>
</evidence>
<evidence type="ECO:0000313" key="8">
    <source>
        <dbReference type="EMBL" id="KAG7475389.1"/>
    </source>
</evidence>
<dbReference type="CDD" id="cd20329">
    <property type="entry name" value="FXYD11"/>
    <property type="match status" value="1"/>
</dbReference>
<dbReference type="InterPro" id="IPR000272">
    <property type="entry name" value="Ion-transport_regulator_FXYD"/>
</dbReference>